<dbReference type="EMBL" id="JXJU01000005">
    <property type="protein sequence ID" value="PCS00173.1"/>
    <property type="molecule type" value="Genomic_DNA"/>
</dbReference>
<organism evidence="1 2">
    <name type="scientific">Lactococcus fujiensis JCM 16395</name>
    <dbReference type="NCBI Taxonomy" id="1291764"/>
    <lineage>
        <taxon>Bacteria</taxon>
        <taxon>Bacillati</taxon>
        <taxon>Bacillota</taxon>
        <taxon>Bacilli</taxon>
        <taxon>Lactobacillales</taxon>
        <taxon>Streptococcaceae</taxon>
        <taxon>Lactococcus</taxon>
    </lineage>
</organism>
<dbReference type="Pfam" id="PF09504">
    <property type="entry name" value="RE_Bsp6I"/>
    <property type="match status" value="1"/>
</dbReference>
<dbReference type="AlphaFoldDB" id="A0A2A5RLN0"/>
<gene>
    <name evidence="1" type="ORF">RT41_GL001484</name>
</gene>
<sequence>MFMAKQKYDFIKIDKPRFHEAIQAYEAWKHLNSIIVNSYNRKVNIPETITEALVCYALNIELNKGTAGDAKNITTNEVIEIKATSNWNEDLTSFSPNEKFDKLIFARLKATPNEDMLYIYDVDLNSDSLKKIQVNKKQSLGDQQKQGKRPRFSVIKKIIEPNNLTQLVKVNLRTKKITK</sequence>
<evidence type="ECO:0000313" key="1">
    <source>
        <dbReference type="EMBL" id="PCS00173.1"/>
    </source>
</evidence>
<dbReference type="InterPro" id="IPR019037">
    <property type="entry name" value="Restrct_endonuc_II_Bsp6I"/>
</dbReference>
<comment type="caution">
    <text evidence="1">The sequence shown here is derived from an EMBL/GenBank/DDBJ whole genome shotgun (WGS) entry which is preliminary data.</text>
</comment>
<reference evidence="1 2" key="1">
    <citation type="submission" date="2014-12" db="EMBL/GenBank/DDBJ databases">
        <title>Draft genome sequences of 10 type strains of Lactococcus.</title>
        <authorList>
            <person name="Sun Z."/>
            <person name="Zhong Z."/>
            <person name="Liu W."/>
            <person name="Zhang W."/>
            <person name="Zhang H."/>
        </authorList>
    </citation>
    <scope>NUCLEOTIDE SEQUENCE [LARGE SCALE GENOMIC DNA]</scope>
    <source>
        <strain evidence="1 2">JCM 16395</strain>
    </source>
</reference>
<keyword evidence="2" id="KW-1185">Reference proteome</keyword>
<proteinExistence type="predicted"/>
<evidence type="ECO:0000313" key="2">
    <source>
        <dbReference type="Proteomes" id="UP000218181"/>
    </source>
</evidence>
<accession>A0A2A5RLN0</accession>
<dbReference type="Proteomes" id="UP000218181">
    <property type="component" value="Unassembled WGS sequence"/>
</dbReference>
<name>A0A2A5RLN0_9LACT</name>
<protein>
    <submittedName>
        <fullName evidence="1">Uncharacterized protein</fullName>
    </submittedName>
</protein>